<keyword evidence="5" id="KW-0732">Signal</keyword>
<evidence type="ECO:0000256" key="5">
    <source>
        <dbReference type="SAM" id="SignalP"/>
    </source>
</evidence>
<dbReference type="PROSITE" id="PS00149">
    <property type="entry name" value="SULFATASE_2"/>
    <property type="match status" value="1"/>
</dbReference>
<dbReference type="PROSITE" id="PS00523">
    <property type="entry name" value="SULFATASE_1"/>
    <property type="match status" value="1"/>
</dbReference>
<dbReference type="EMBL" id="CP048409">
    <property type="protein sequence ID" value="QIA09497.1"/>
    <property type="molecule type" value="Genomic_DNA"/>
</dbReference>
<comment type="similarity">
    <text evidence="1">Belongs to the sulfatase family.</text>
</comment>
<dbReference type="PANTHER" id="PTHR42693">
    <property type="entry name" value="ARYLSULFATASE FAMILY MEMBER"/>
    <property type="match status" value="1"/>
</dbReference>
<feature type="signal peptide" evidence="5">
    <location>
        <begin position="1"/>
        <end position="16"/>
    </location>
</feature>
<dbReference type="AlphaFoldDB" id="A0A6C0RHH2"/>
<dbReference type="PANTHER" id="PTHR42693:SF53">
    <property type="entry name" value="ENDO-4-O-SULFATASE"/>
    <property type="match status" value="1"/>
</dbReference>
<name>A0A6C0RHH2_9BACT</name>
<evidence type="ECO:0000259" key="6">
    <source>
        <dbReference type="Pfam" id="PF00884"/>
    </source>
</evidence>
<dbReference type="InterPro" id="IPR017850">
    <property type="entry name" value="Alkaline_phosphatase_core_sf"/>
</dbReference>
<sequence>MRPNLLLLIFFLAAFALQSCTQQETKSQKPPNIVFILADDLGYGDISALNPESKIKTPELDKLASAGIRFSDAHSNSSVCTPTRYGILTGQYCWRSRMKKGVLLGYSPSLIEENTQTVAKFLQKQGYTTACIGKWHLGVDFRLKDGTYIEGKPGVDFDRKLIGFNDYKKIDFSAPAKGGPKGAGFDYSYILPASLDFEPYMYLENNLAVEAPTDSTPGNDLNADPWATGAFWRKGQMAPSFSFEGVLPTFTNKASDFLAQQKKAEKPFFLYFPMNAPHTPWVPTDEFKNSSPVGQYGDFVQMVDAEVGKILASLKENGLEENTLVVFTSDNGAYWRPELIERFGHRSNVDFRGMKADIWEGGHHIPFFVKWPGVVNAGSISDETISLTDFFATVQDLFTDKGTKPKDSFSVLPVLKAEQTEIDRAPVIHHSGSGKFAIRSGKWKLIEGLGSGGFTEPKFPEPKEGEPVGQLYDMVNDLQETNNVYLSEPKVVKELTEKLESMRGY</sequence>
<dbReference type="SUPFAM" id="SSF53649">
    <property type="entry name" value="Alkaline phosphatase-like"/>
    <property type="match status" value="1"/>
</dbReference>
<dbReference type="RefSeq" id="WP_163348468.1">
    <property type="nucleotide sequence ID" value="NZ_CP048409.1"/>
</dbReference>
<evidence type="ECO:0000256" key="4">
    <source>
        <dbReference type="ARBA" id="ARBA00022837"/>
    </source>
</evidence>
<dbReference type="InterPro" id="IPR050738">
    <property type="entry name" value="Sulfatase"/>
</dbReference>
<proteinExistence type="inferred from homology"/>
<evidence type="ECO:0000313" key="7">
    <source>
        <dbReference type="EMBL" id="QIA09497.1"/>
    </source>
</evidence>
<dbReference type="Proteomes" id="UP000474630">
    <property type="component" value="Chromosome"/>
</dbReference>
<dbReference type="Pfam" id="PF00884">
    <property type="entry name" value="Sulfatase"/>
    <property type="match status" value="1"/>
</dbReference>
<keyword evidence="8" id="KW-1185">Reference proteome</keyword>
<dbReference type="GO" id="GO:0046872">
    <property type="term" value="F:metal ion binding"/>
    <property type="evidence" value="ECO:0007669"/>
    <property type="project" value="UniProtKB-KW"/>
</dbReference>
<evidence type="ECO:0000313" key="8">
    <source>
        <dbReference type="Proteomes" id="UP000474630"/>
    </source>
</evidence>
<evidence type="ECO:0000256" key="1">
    <source>
        <dbReference type="ARBA" id="ARBA00008779"/>
    </source>
</evidence>
<keyword evidence="2" id="KW-0479">Metal-binding</keyword>
<dbReference type="CDD" id="cd16143">
    <property type="entry name" value="ARS_like"/>
    <property type="match status" value="1"/>
</dbReference>
<keyword evidence="3" id="KW-0378">Hydrolase</keyword>
<keyword evidence="4" id="KW-0106">Calcium</keyword>
<dbReference type="InterPro" id="IPR000917">
    <property type="entry name" value="Sulfatase_N"/>
</dbReference>
<feature type="chain" id="PRO_5025534354" evidence="5">
    <location>
        <begin position="17"/>
        <end position="505"/>
    </location>
</feature>
<reference evidence="7 8" key="1">
    <citation type="submission" date="2020-02" db="EMBL/GenBank/DDBJ databases">
        <title>Genome sequencing for Draconibacterium sp. strain M1.</title>
        <authorList>
            <person name="Park S.-J."/>
        </authorList>
    </citation>
    <scope>NUCLEOTIDE SEQUENCE [LARGE SCALE GENOMIC DNA]</scope>
    <source>
        <strain evidence="7 8">M1</strain>
    </source>
</reference>
<gene>
    <name evidence="7" type="ORF">G0Q07_18080</name>
</gene>
<dbReference type="KEGG" id="drc:G0Q07_18080"/>
<evidence type="ECO:0000256" key="3">
    <source>
        <dbReference type="ARBA" id="ARBA00022801"/>
    </source>
</evidence>
<dbReference type="InterPro" id="IPR024607">
    <property type="entry name" value="Sulfatase_CS"/>
</dbReference>
<dbReference type="GO" id="GO:0004065">
    <property type="term" value="F:arylsulfatase activity"/>
    <property type="evidence" value="ECO:0007669"/>
    <property type="project" value="TreeGrafter"/>
</dbReference>
<dbReference type="Gene3D" id="3.40.720.10">
    <property type="entry name" value="Alkaline Phosphatase, subunit A"/>
    <property type="match status" value="1"/>
</dbReference>
<dbReference type="PROSITE" id="PS51257">
    <property type="entry name" value="PROKAR_LIPOPROTEIN"/>
    <property type="match status" value="1"/>
</dbReference>
<dbReference type="Gene3D" id="3.30.1120.10">
    <property type="match status" value="1"/>
</dbReference>
<protein>
    <submittedName>
        <fullName evidence="7">Arylsulfatase</fullName>
    </submittedName>
</protein>
<organism evidence="7 8">
    <name type="scientific">Draconibacterium halophilum</name>
    <dbReference type="NCBI Taxonomy" id="2706887"/>
    <lineage>
        <taxon>Bacteria</taxon>
        <taxon>Pseudomonadati</taxon>
        <taxon>Bacteroidota</taxon>
        <taxon>Bacteroidia</taxon>
        <taxon>Marinilabiliales</taxon>
        <taxon>Prolixibacteraceae</taxon>
        <taxon>Draconibacterium</taxon>
    </lineage>
</organism>
<feature type="domain" description="Sulfatase N-terminal" evidence="6">
    <location>
        <begin position="31"/>
        <end position="398"/>
    </location>
</feature>
<accession>A0A6C0RHH2</accession>
<evidence type="ECO:0000256" key="2">
    <source>
        <dbReference type="ARBA" id="ARBA00022723"/>
    </source>
</evidence>